<proteinExistence type="predicted"/>
<dbReference type="EMBL" id="VSRR010036171">
    <property type="protein sequence ID" value="MPC73151.1"/>
    <property type="molecule type" value="Genomic_DNA"/>
</dbReference>
<reference evidence="1 2" key="1">
    <citation type="submission" date="2019-05" db="EMBL/GenBank/DDBJ databases">
        <title>Another draft genome of Portunus trituberculatus and its Hox gene families provides insights of decapod evolution.</title>
        <authorList>
            <person name="Jeong J.-H."/>
            <person name="Song I."/>
            <person name="Kim S."/>
            <person name="Choi T."/>
            <person name="Kim D."/>
            <person name="Ryu S."/>
            <person name="Kim W."/>
        </authorList>
    </citation>
    <scope>NUCLEOTIDE SEQUENCE [LARGE SCALE GENOMIC DNA]</scope>
    <source>
        <tissue evidence="1">Muscle</tissue>
    </source>
</reference>
<evidence type="ECO:0000313" key="2">
    <source>
        <dbReference type="Proteomes" id="UP000324222"/>
    </source>
</evidence>
<comment type="caution">
    <text evidence="1">The sequence shown here is derived from an EMBL/GenBank/DDBJ whole genome shotgun (WGS) entry which is preliminary data.</text>
</comment>
<organism evidence="1 2">
    <name type="scientific">Portunus trituberculatus</name>
    <name type="common">Swimming crab</name>
    <name type="synonym">Neptunus trituberculatus</name>
    <dbReference type="NCBI Taxonomy" id="210409"/>
    <lineage>
        <taxon>Eukaryota</taxon>
        <taxon>Metazoa</taxon>
        <taxon>Ecdysozoa</taxon>
        <taxon>Arthropoda</taxon>
        <taxon>Crustacea</taxon>
        <taxon>Multicrustacea</taxon>
        <taxon>Malacostraca</taxon>
        <taxon>Eumalacostraca</taxon>
        <taxon>Eucarida</taxon>
        <taxon>Decapoda</taxon>
        <taxon>Pleocyemata</taxon>
        <taxon>Brachyura</taxon>
        <taxon>Eubrachyura</taxon>
        <taxon>Portunoidea</taxon>
        <taxon>Portunidae</taxon>
        <taxon>Portuninae</taxon>
        <taxon>Portunus</taxon>
    </lineage>
</organism>
<evidence type="ECO:0000313" key="1">
    <source>
        <dbReference type="EMBL" id="MPC73151.1"/>
    </source>
</evidence>
<protein>
    <submittedName>
        <fullName evidence="1">Uncharacterized protein</fullName>
    </submittedName>
</protein>
<name>A0A5B7HJW2_PORTR</name>
<keyword evidence="2" id="KW-1185">Reference proteome</keyword>
<sequence>MLVSWWQRQHPTAPSPHSHAVLYTQGIRTGHIADLTTPLPSRGLPALFSRGNDSSLQSSVFVSDRERRQLRNLHTVLEPTRPGLQRELFTPRTAQTHLTLWTKTHRC</sequence>
<dbReference type="Proteomes" id="UP000324222">
    <property type="component" value="Unassembled WGS sequence"/>
</dbReference>
<dbReference type="AlphaFoldDB" id="A0A5B7HJW2"/>
<accession>A0A5B7HJW2</accession>
<gene>
    <name evidence="1" type="ORF">E2C01_067469</name>
</gene>